<gene>
    <name evidence="1" type="ORF">DARMORV10_C04P53060.1</name>
</gene>
<name>A0A816JU22_BRANA</name>
<accession>A0A816JU22</accession>
<dbReference type="EMBL" id="HG994368">
    <property type="protein sequence ID" value="CAF1861011.1"/>
    <property type="molecule type" value="Genomic_DNA"/>
</dbReference>
<dbReference type="AlphaFoldDB" id="A0A816JU22"/>
<protein>
    <submittedName>
        <fullName evidence="1">(rape) hypothetical protein</fullName>
    </submittedName>
</protein>
<organism evidence="1">
    <name type="scientific">Brassica napus</name>
    <name type="common">Rape</name>
    <dbReference type="NCBI Taxonomy" id="3708"/>
    <lineage>
        <taxon>Eukaryota</taxon>
        <taxon>Viridiplantae</taxon>
        <taxon>Streptophyta</taxon>
        <taxon>Embryophyta</taxon>
        <taxon>Tracheophyta</taxon>
        <taxon>Spermatophyta</taxon>
        <taxon>Magnoliopsida</taxon>
        <taxon>eudicotyledons</taxon>
        <taxon>Gunneridae</taxon>
        <taxon>Pentapetalae</taxon>
        <taxon>rosids</taxon>
        <taxon>malvids</taxon>
        <taxon>Brassicales</taxon>
        <taxon>Brassicaceae</taxon>
        <taxon>Brassiceae</taxon>
        <taxon>Brassica</taxon>
    </lineage>
</organism>
<dbReference type="Proteomes" id="UP001295469">
    <property type="component" value="Chromosome C04"/>
</dbReference>
<proteinExistence type="predicted"/>
<reference evidence="1" key="1">
    <citation type="submission" date="2021-01" db="EMBL/GenBank/DDBJ databases">
        <authorList>
            <consortium name="Genoscope - CEA"/>
            <person name="William W."/>
        </authorList>
    </citation>
    <scope>NUCLEOTIDE SEQUENCE</scope>
</reference>
<sequence>MAASQIVLSELRPGCCARIVVTRLLRFWEARNAKKGGALMGVDMLLLDDQSFFRPSICFCTLAEHVPRTSS</sequence>
<evidence type="ECO:0000313" key="1">
    <source>
        <dbReference type="EMBL" id="CAF1861011.1"/>
    </source>
</evidence>